<protein>
    <submittedName>
        <fullName evidence="18">ABC-type bacteriocin/lantibiotic exporter with double-glycine peptidase domain</fullName>
    </submittedName>
</protein>
<dbReference type="GO" id="GO:0034040">
    <property type="term" value="F:ATPase-coupled lipid transmembrane transporter activity"/>
    <property type="evidence" value="ECO:0007669"/>
    <property type="project" value="TreeGrafter"/>
</dbReference>
<evidence type="ECO:0000256" key="9">
    <source>
        <dbReference type="ARBA" id="ARBA00022927"/>
    </source>
</evidence>
<dbReference type="Proteomes" id="UP000578077">
    <property type="component" value="Unassembled WGS sequence"/>
</dbReference>
<organism evidence="18 19">
    <name type="scientific">Streptomonospora salina</name>
    <dbReference type="NCBI Taxonomy" id="104205"/>
    <lineage>
        <taxon>Bacteria</taxon>
        <taxon>Bacillati</taxon>
        <taxon>Actinomycetota</taxon>
        <taxon>Actinomycetes</taxon>
        <taxon>Streptosporangiales</taxon>
        <taxon>Nocardiopsidaceae</taxon>
        <taxon>Streptomonospora</taxon>
    </lineage>
</organism>
<dbReference type="GO" id="GO:0008234">
    <property type="term" value="F:cysteine-type peptidase activity"/>
    <property type="evidence" value="ECO:0007669"/>
    <property type="project" value="UniProtKB-KW"/>
</dbReference>
<feature type="transmembrane region" description="Helical" evidence="14">
    <location>
        <begin position="150"/>
        <end position="178"/>
    </location>
</feature>
<evidence type="ECO:0000256" key="5">
    <source>
        <dbReference type="ARBA" id="ARBA00022692"/>
    </source>
</evidence>
<dbReference type="FunFam" id="3.40.50.300:FF:000221">
    <property type="entry name" value="Multidrug ABC transporter ATP-binding protein"/>
    <property type="match status" value="1"/>
</dbReference>
<evidence type="ECO:0000259" key="15">
    <source>
        <dbReference type="PROSITE" id="PS50893"/>
    </source>
</evidence>
<keyword evidence="5 14" id="KW-0812">Transmembrane</keyword>
<dbReference type="Pfam" id="PF00664">
    <property type="entry name" value="ABC_membrane"/>
    <property type="match status" value="1"/>
</dbReference>
<reference evidence="18 19" key="1">
    <citation type="submission" date="2020-08" db="EMBL/GenBank/DDBJ databases">
        <title>Sequencing the genomes of 1000 actinobacteria strains.</title>
        <authorList>
            <person name="Klenk H.-P."/>
        </authorList>
    </citation>
    <scope>NUCLEOTIDE SEQUENCE [LARGE SCALE GENOMIC DNA]</scope>
    <source>
        <strain evidence="18 19">DSM 44593</strain>
    </source>
</reference>
<keyword evidence="13" id="KW-0080">Bacteriocin transport</keyword>
<keyword evidence="11 14" id="KW-0472">Membrane</keyword>
<dbReference type="GO" id="GO:0005886">
    <property type="term" value="C:plasma membrane"/>
    <property type="evidence" value="ECO:0007669"/>
    <property type="project" value="UniProtKB-SubCell"/>
</dbReference>
<evidence type="ECO:0000256" key="7">
    <source>
        <dbReference type="ARBA" id="ARBA00022807"/>
    </source>
</evidence>
<dbReference type="Pfam" id="PF00005">
    <property type="entry name" value="ABC_tran"/>
    <property type="match status" value="1"/>
</dbReference>
<feature type="domain" description="ABC transmembrane type-1" evidence="16">
    <location>
        <begin position="159"/>
        <end position="429"/>
    </location>
</feature>
<dbReference type="SUPFAM" id="SSF52540">
    <property type="entry name" value="P-loop containing nucleoside triphosphate hydrolases"/>
    <property type="match status" value="1"/>
</dbReference>
<dbReference type="PROSITE" id="PS50990">
    <property type="entry name" value="PEPTIDASE_C39"/>
    <property type="match status" value="1"/>
</dbReference>
<evidence type="ECO:0000256" key="11">
    <source>
        <dbReference type="ARBA" id="ARBA00023136"/>
    </source>
</evidence>
<keyword evidence="10 14" id="KW-1133">Transmembrane helix</keyword>
<evidence type="ECO:0000256" key="3">
    <source>
        <dbReference type="ARBA" id="ARBA00022475"/>
    </source>
</evidence>
<keyword evidence="9" id="KW-0653">Protein transport</keyword>
<evidence type="ECO:0000256" key="14">
    <source>
        <dbReference type="SAM" id="Phobius"/>
    </source>
</evidence>
<evidence type="ECO:0000313" key="18">
    <source>
        <dbReference type="EMBL" id="MBB5996588.1"/>
    </source>
</evidence>
<feature type="transmembrane region" description="Helical" evidence="14">
    <location>
        <begin position="299"/>
        <end position="317"/>
    </location>
</feature>
<evidence type="ECO:0000256" key="10">
    <source>
        <dbReference type="ARBA" id="ARBA00022989"/>
    </source>
</evidence>
<keyword evidence="7" id="KW-0378">Hydrolase</keyword>
<evidence type="ECO:0000256" key="8">
    <source>
        <dbReference type="ARBA" id="ARBA00022840"/>
    </source>
</evidence>
<gene>
    <name evidence="18" type="ORF">HNR25_000339</name>
</gene>
<keyword evidence="2" id="KW-0813">Transport</keyword>
<accession>A0A841E5Y1</accession>
<dbReference type="SUPFAM" id="SSF90123">
    <property type="entry name" value="ABC transporter transmembrane region"/>
    <property type="match status" value="1"/>
</dbReference>
<evidence type="ECO:0000256" key="13">
    <source>
        <dbReference type="ARBA" id="ARBA00043264"/>
    </source>
</evidence>
<dbReference type="GO" id="GO:0140359">
    <property type="term" value="F:ABC-type transporter activity"/>
    <property type="evidence" value="ECO:0007669"/>
    <property type="project" value="InterPro"/>
</dbReference>
<dbReference type="GO" id="GO:0015031">
    <property type="term" value="P:protein transport"/>
    <property type="evidence" value="ECO:0007669"/>
    <property type="project" value="UniProtKB-KW"/>
</dbReference>
<comment type="similarity">
    <text evidence="12">Belongs to the ABC transporter superfamily. Siderophore-Fe(3+) uptake transporter (SIUT) (TC 3.A.1.21) family.</text>
</comment>
<evidence type="ECO:0000256" key="1">
    <source>
        <dbReference type="ARBA" id="ARBA00004429"/>
    </source>
</evidence>
<dbReference type="InterPro" id="IPR003439">
    <property type="entry name" value="ABC_transporter-like_ATP-bd"/>
</dbReference>
<dbReference type="InterPro" id="IPR003593">
    <property type="entry name" value="AAA+_ATPase"/>
</dbReference>
<dbReference type="PROSITE" id="PS50929">
    <property type="entry name" value="ABC_TM1F"/>
    <property type="match status" value="1"/>
</dbReference>
<dbReference type="InterPro" id="IPR005074">
    <property type="entry name" value="Peptidase_C39"/>
</dbReference>
<dbReference type="InterPro" id="IPR017871">
    <property type="entry name" value="ABC_transporter-like_CS"/>
</dbReference>
<evidence type="ECO:0000256" key="6">
    <source>
        <dbReference type="ARBA" id="ARBA00022741"/>
    </source>
</evidence>
<evidence type="ECO:0000259" key="16">
    <source>
        <dbReference type="PROSITE" id="PS50929"/>
    </source>
</evidence>
<comment type="caution">
    <text evidence="18">The sequence shown here is derived from an EMBL/GenBank/DDBJ whole genome shotgun (WGS) entry which is preliminary data.</text>
</comment>
<feature type="domain" description="Peptidase C39" evidence="17">
    <location>
        <begin position="8"/>
        <end position="127"/>
    </location>
</feature>
<dbReference type="SMART" id="SM00382">
    <property type="entry name" value="AAA"/>
    <property type="match status" value="1"/>
</dbReference>
<dbReference type="Gene3D" id="1.20.1560.10">
    <property type="entry name" value="ABC transporter type 1, transmembrane domain"/>
    <property type="match status" value="1"/>
</dbReference>
<keyword evidence="6" id="KW-0547">Nucleotide-binding</keyword>
<dbReference type="GO" id="GO:0016887">
    <property type="term" value="F:ATP hydrolysis activity"/>
    <property type="evidence" value="ECO:0007669"/>
    <property type="project" value="InterPro"/>
</dbReference>
<evidence type="ECO:0000313" key="19">
    <source>
        <dbReference type="Proteomes" id="UP000578077"/>
    </source>
</evidence>
<dbReference type="GO" id="GO:0043213">
    <property type="term" value="P:bacteriocin transport"/>
    <property type="evidence" value="ECO:0007669"/>
    <property type="project" value="UniProtKB-KW"/>
</dbReference>
<dbReference type="InterPro" id="IPR036640">
    <property type="entry name" value="ABC1_TM_sf"/>
</dbReference>
<keyword evidence="7" id="KW-0788">Thiol protease</keyword>
<feature type="domain" description="ABC transporter" evidence="15">
    <location>
        <begin position="475"/>
        <end position="708"/>
    </location>
</feature>
<dbReference type="InterPro" id="IPR039421">
    <property type="entry name" value="Type_1_exporter"/>
</dbReference>
<dbReference type="Gene3D" id="3.90.70.10">
    <property type="entry name" value="Cysteine proteinases"/>
    <property type="match status" value="1"/>
</dbReference>
<dbReference type="GO" id="GO:0006508">
    <property type="term" value="P:proteolysis"/>
    <property type="evidence" value="ECO:0007669"/>
    <property type="project" value="InterPro"/>
</dbReference>
<dbReference type="EMBL" id="JACHLY010000001">
    <property type="protein sequence ID" value="MBB5996588.1"/>
    <property type="molecule type" value="Genomic_DNA"/>
</dbReference>
<dbReference type="AlphaFoldDB" id="A0A841E5Y1"/>
<feature type="transmembrane region" description="Helical" evidence="14">
    <location>
        <begin position="271"/>
        <end position="293"/>
    </location>
</feature>
<dbReference type="Pfam" id="PF03412">
    <property type="entry name" value="Peptidase_C39"/>
    <property type="match status" value="1"/>
</dbReference>
<proteinExistence type="inferred from homology"/>
<evidence type="ECO:0000259" key="17">
    <source>
        <dbReference type="PROSITE" id="PS50990"/>
    </source>
</evidence>
<dbReference type="Gene3D" id="3.40.50.300">
    <property type="entry name" value="P-loop containing nucleotide triphosphate hydrolases"/>
    <property type="match status" value="1"/>
</dbReference>
<feature type="transmembrane region" description="Helical" evidence="14">
    <location>
        <begin position="198"/>
        <end position="222"/>
    </location>
</feature>
<dbReference type="GO" id="GO:0005524">
    <property type="term" value="F:ATP binding"/>
    <property type="evidence" value="ECO:0007669"/>
    <property type="project" value="UniProtKB-KW"/>
</dbReference>
<dbReference type="InterPro" id="IPR027417">
    <property type="entry name" value="P-loop_NTPase"/>
</dbReference>
<dbReference type="RefSeq" id="WP_184632838.1">
    <property type="nucleotide sequence ID" value="NZ_BAABKT010000006.1"/>
</dbReference>
<comment type="subcellular location">
    <subcellularLocation>
        <location evidence="1">Cell inner membrane</location>
        <topology evidence="1">Multi-pass membrane protein</topology>
    </subcellularLocation>
</comment>
<sequence>MRVSPLYQNVQTECGLCCCGMLISVHDRNFSMARFRQTYEVGRDGMAVRDIVGVLRDRGLRVRALRVKPGGAGGVPTPFIAFWGRRHFVVVEKVGDQGARIVDPGRGRIEIGADEFDAEFSGIAVTAEPAPGFAESRERPRSEWWRLLPYVRFAAGPLALLVAVSLVAFGAVLAVPMLTQALVDAYTAGQGGAGPGGAGLLVLVFAATAAGYLAAQTGKVLLTIRSVKRMGRFMADSVFEHLLRLPYKFFAMRSTGDLLFRLNNVTRLRDFLANDLVSGTMSVLLTLVLAGYMLARSPMLAAVAFALFALALALLFATRARISQASLSEVEEQAKGQAVQVEAVGAVSTIKTSGAEDEFVRAWEQANHRILDRYHRRAWWQGMTGAGIQAVQTLGPLLVVAAGLRLAPAAGMSLGEVMAFQVAASSFFAQASTTFTTVTKLFEVKALLYRIGDILDTPEDATFGDGTLETLDGRIELRDVWFSYSRYSAPVLRGVDLDVAPGQKVGIVGASGSGKSTLARLLAGLYRPTDGRIRYSGRAIGEYRKSAFFDSVAFVHQEVVLQNKTIRENVSWGTGRADPGSVEHAARRARIHDEILAMPMGYETLISQFGEGISGGQRQRILLARALLKNPRIVILDEATSSLDTVNERAIAAEFDDREAVRVVIAHRLSTIEDADVIYVMRDGEVVERGTHGELIAGGGEYAQLHRRQSAEREEPVGRG</sequence>
<keyword evidence="19" id="KW-1185">Reference proteome</keyword>
<evidence type="ECO:0000256" key="4">
    <source>
        <dbReference type="ARBA" id="ARBA00022519"/>
    </source>
</evidence>
<keyword evidence="4" id="KW-0997">Cell inner membrane</keyword>
<dbReference type="InterPro" id="IPR011527">
    <property type="entry name" value="ABC1_TM_dom"/>
</dbReference>
<dbReference type="PANTHER" id="PTHR24221">
    <property type="entry name" value="ATP-BINDING CASSETTE SUB-FAMILY B"/>
    <property type="match status" value="1"/>
</dbReference>
<keyword evidence="3" id="KW-1003">Cell membrane</keyword>
<dbReference type="PROSITE" id="PS00211">
    <property type="entry name" value="ABC_TRANSPORTER_1"/>
    <property type="match status" value="1"/>
</dbReference>
<name>A0A841E5Y1_9ACTN</name>
<keyword evidence="8" id="KW-0067">ATP-binding</keyword>
<keyword evidence="7" id="KW-0645">Protease</keyword>
<evidence type="ECO:0000256" key="2">
    <source>
        <dbReference type="ARBA" id="ARBA00022448"/>
    </source>
</evidence>
<evidence type="ECO:0000256" key="12">
    <source>
        <dbReference type="ARBA" id="ARBA00023455"/>
    </source>
</evidence>
<dbReference type="PANTHER" id="PTHR24221:SF654">
    <property type="entry name" value="ATP-BINDING CASSETTE SUB-FAMILY B MEMBER 6"/>
    <property type="match status" value="1"/>
</dbReference>
<dbReference type="PROSITE" id="PS50893">
    <property type="entry name" value="ABC_TRANSPORTER_2"/>
    <property type="match status" value="1"/>
</dbReference>